<evidence type="ECO:0000313" key="6">
    <source>
        <dbReference type="Proteomes" id="UP000777774"/>
    </source>
</evidence>
<evidence type="ECO:0000313" key="5">
    <source>
        <dbReference type="EMBL" id="NKY41240.1"/>
    </source>
</evidence>
<evidence type="ECO:0000256" key="3">
    <source>
        <dbReference type="SAM" id="MobiDB-lite"/>
    </source>
</evidence>
<dbReference type="EMBL" id="JAAXOY010000629">
    <property type="protein sequence ID" value="NKY41240.1"/>
    <property type="molecule type" value="Genomic_DNA"/>
</dbReference>
<accession>A0ABX1K6P6</accession>
<dbReference type="InterPro" id="IPR050153">
    <property type="entry name" value="Metal_Ion_Import_ABC"/>
</dbReference>
<comment type="similarity">
    <text evidence="1">Belongs to the ABC transporter superfamily.</text>
</comment>
<keyword evidence="5" id="KW-0067">ATP-binding</keyword>
<organism evidence="5 6">
    <name type="scientific">Cellulomonas septica</name>
    <dbReference type="NCBI Taxonomy" id="285080"/>
    <lineage>
        <taxon>Bacteria</taxon>
        <taxon>Bacillati</taxon>
        <taxon>Actinomycetota</taxon>
        <taxon>Actinomycetes</taxon>
        <taxon>Micrococcales</taxon>
        <taxon>Cellulomonadaceae</taxon>
        <taxon>Cellulomonas</taxon>
    </lineage>
</organism>
<protein>
    <submittedName>
        <fullName evidence="5">ATP-binding cassette domain-containing protein</fullName>
    </submittedName>
</protein>
<dbReference type="Pfam" id="PF00005">
    <property type="entry name" value="ABC_tran"/>
    <property type="match status" value="1"/>
</dbReference>
<feature type="region of interest" description="Disordered" evidence="3">
    <location>
        <begin position="92"/>
        <end position="134"/>
    </location>
</feature>
<dbReference type="Proteomes" id="UP000777774">
    <property type="component" value="Unassembled WGS sequence"/>
</dbReference>
<comment type="caution">
    <text evidence="5">The sequence shown here is derived from an EMBL/GenBank/DDBJ whole genome shotgun (WGS) entry which is preliminary data.</text>
</comment>
<dbReference type="InterPro" id="IPR003439">
    <property type="entry name" value="ABC_transporter-like_ATP-bd"/>
</dbReference>
<reference evidence="5 6" key="1">
    <citation type="submission" date="2020-04" db="EMBL/GenBank/DDBJ databases">
        <title>MicrobeNet Type strains.</title>
        <authorList>
            <person name="Nicholson A.C."/>
        </authorList>
    </citation>
    <scope>NUCLEOTIDE SEQUENCE [LARGE SCALE GENOMIC DNA]</scope>
    <source>
        <strain evidence="5 6">ATCC BAA-787</strain>
    </source>
</reference>
<sequence length="134" mass="14283">SVGLADRAHRRVQEMSGGQQQRVLIARALVRDPDLLVLDEPTSGIDIPTQATFVDTVARLHAAGTAVVVILHELGPFAGLIQRAVVLRHGRVAHDGPPPAARPEHAHADHDHTHAHPDPEPPPTGPTITVEVTP</sequence>
<dbReference type="SUPFAM" id="SSF52540">
    <property type="entry name" value="P-loop containing nucleoside triphosphate hydrolases"/>
    <property type="match status" value="1"/>
</dbReference>
<dbReference type="RefSeq" id="WP_168680485.1">
    <property type="nucleotide sequence ID" value="NZ_JAAXOY010000629.1"/>
</dbReference>
<feature type="non-terminal residue" evidence="5">
    <location>
        <position position="1"/>
    </location>
</feature>
<keyword evidence="6" id="KW-1185">Reference proteome</keyword>
<feature type="compositionally biased region" description="Basic and acidic residues" evidence="3">
    <location>
        <begin position="102"/>
        <end position="119"/>
    </location>
</feature>
<gene>
    <name evidence="5" type="ORF">HGA02_17460</name>
</gene>
<name>A0ABX1K6P6_9CELL</name>
<feature type="domain" description="ABC transporter" evidence="4">
    <location>
        <begin position="2"/>
        <end position="43"/>
    </location>
</feature>
<evidence type="ECO:0000256" key="1">
    <source>
        <dbReference type="ARBA" id="ARBA00005417"/>
    </source>
</evidence>
<dbReference type="PANTHER" id="PTHR42734:SF5">
    <property type="entry name" value="IRON TRANSPORT SYSTEM ATP-BINDING PROTEIN HI_0361-RELATED"/>
    <property type="match status" value="1"/>
</dbReference>
<proteinExistence type="inferred from homology"/>
<evidence type="ECO:0000256" key="2">
    <source>
        <dbReference type="ARBA" id="ARBA00022448"/>
    </source>
</evidence>
<keyword evidence="5" id="KW-0547">Nucleotide-binding</keyword>
<dbReference type="InterPro" id="IPR027417">
    <property type="entry name" value="P-loop_NTPase"/>
</dbReference>
<evidence type="ECO:0000259" key="4">
    <source>
        <dbReference type="Pfam" id="PF00005"/>
    </source>
</evidence>
<dbReference type="PANTHER" id="PTHR42734">
    <property type="entry name" value="METAL TRANSPORT SYSTEM ATP-BINDING PROTEIN TM_0124-RELATED"/>
    <property type="match status" value="1"/>
</dbReference>
<dbReference type="GO" id="GO:0005524">
    <property type="term" value="F:ATP binding"/>
    <property type="evidence" value="ECO:0007669"/>
    <property type="project" value="UniProtKB-KW"/>
</dbReference>
<dbReference type="Gene3D" id="3.40.50.300">
    <property type="entry name" value="P-loop containing nucleotide triphosphate hydrolases"/>
    <property type="match status" value="1"/>
</dbReference>
<keyword evidence="2" id="KW-0813">Transport</keyword>